<name>A0A1L7XRX2_9HELO</name>
<evidence type="ECO:0000313" key="8">
    <source>
        <dbReference type="Proteomes" id="UP000184330"/>
    </source>
</evidence>
<evidence type="ECO:0000256" key="1">
    <source>
        <dbReference type="ARBA" id="ARBA00004141"/>
    </source>
</evidence>
<evidence type="ECO:0000259" key="6">
    <source>
        <dbReference type="PROSITE" id="PS50850"/>
    </source>
</evidence>
<feature type="transmembrane region" description="Helical" evidence="5">
    <location>
        <begin position="455"/>
        <end position="478"/>
    </location>
</feature>
<keyword evidence="8" id="KW-1185">Reference proteome</keyword>
<dbReference type="InterPro" id="IPR020846">
    <property type="entry name" value="MFS_dom"/>
</dbReference>
<evidence type="ECO:0000256" key="5">
    <source>
        <dbReference type="SAM" id="Phobius"/>
    </source>
</evidence>
<feature type="transmembrane region" description="Helical" evidence="5">
    <location>
        <begin position="395"/>
        <end position="416"/>
    </location>
</feature>
<evidence type="ECO:0000313" key="7">
    <source>
        <dbReference type="EMBL" id="CZR67806.1"/>
    </source>
</evidence>
<dbReference type="GO" id="GO:0022857">
    <property type="term" value="F:transmembrane transporter activity"/>
    <property type="evidence" value="ECO:0007669"/>
    <property type="project" value="InterPro"/>
</dbReference>
<dbReference type="AlphaFoldDB" id="A0A1L7XRX2"/>
<dbReference type="STRING" id="576137.A0A1L7XRX2"/>
<evidence type="ECO:0000256" key="4">
    <source>
        <dbReference type="ARBA" id="ARBA00023136"/>
    </source>
</evidence>
<evidence type="ECO:0000256" key="3">
    <source>
        <dbReference type="ARBA" id="ARBA00022989"/>
    </source>
</evidence>
<dbReference type="Proteomes" id="UP000184330">
    <property type="component" value="Unassembled WGS sequence"/>
</dbReference>
<dbReference type="PANTHER" id="PTHR23502:SF160">
    <property type="entry name" value="MAJOR FACILITATOR SUPERFAMILY (MFS) PROFILE DOMAIN-CONTAINING PROTEIN-RELATED"/>
    <property type="match status" value="1"/>
</dbReference>
<dbReference type="OrthoDB" id="268400at2759"/>
<feature type="transmembrane region" description="Helical" evidence="5">
    <location>
        <begin position="422"/>
        <end position="443"/>
    </location>
</feature>
<feature type="domain" description="Major facilitator superfamily (MFS) profile" evidence="6">
    <location>
        <begin position="52"/>
        <end position="514"/>
    </location>
</feature>
<feature type="transmembrane region" description="Helical" evidence="5">
    <location>
        <begin position="98"/>
        <end position="118"/>
    </location>
</feature>
<dbReference type="SUPFAM" id="SSF103473">
    <property type="entry name" value="MFS general substrate transporter"/>
    <property type="match status" value="1"/>
</dbReference>
<reference evidence="7 8" key="1">
    <citation type="submission" date="2016-03" db="EMBL/GenBank/DDBJ databases">
        <authorList>
            <person name="Ploux O."/>
        </authorList>
    </citation>
    <scope>NUCLEOTIDE SEQUENCE [LARGE SCALE GENOMIC DNA]</scope>
    <source>
        <strain evidence="7 8">UAMH 11012</strain>
    </source>
</reference>
<dbReference type="PANTHER" id="PTHR23502">
    <property type="entry name" value="MAJOR FACILITATOR SUPERFAMILY"/>
    <property type="match status" value="1"/>
</dbReference>
<sequence length="534" mass="58862">MKSTATTSTMTSKRDSHEFPGSVYLISSSGQMLSLPIPTSSPRDPLNWSKTRRSAAFISLMLFAVLSFVLVEGASIMFKPLAQEFSPADTKPFSLDTLVSAPTLFMGVGAFVWVPLTLAIGRRPVFLIATTLLLAAAIWAGLAHKFYELLVSVCLMGFAGGFAISAALLMAIDLTFIHQRPQAIAIILCLTASISLGILSLIPQIPGFDKTWRFFYMALVIPCAASLLSSFFLYPETYFLRPALAFDGRVLVQSATEKVQIYEEWEEVPGGKTLPETPDESDWWNTMRVWRTTRGGFKAMLACYPQILLCFCNPLIFWVALLNAVNFVGMMSIGETYYTLLISEPYSLPIHLIALVNLSAAVGSLIAWPASGIMISWISRRLTIRNKGVRNAEHYLPAFVLPVLAGAVSVVIYGFAAEYKWHWRWIFISYALNGFSYSGLATANTLWATEAFPRWAAPALVVVGGGSYVASFGSSYFILPWLRSQGYARMNIEIAVLIVVIGFSVVPVAFRGKNLRQYIHGRWGISEAGALRPQ</sequence>
<dbReference type="GO" id="GO:0005886">
    <property type="term" value="C:plasma membrane"/>
    <property type="evidence" value="ECO:0007669"/>
    <property type="project" value="TreeGrafter"/>
</dbReference>
<keyword evidence="4 5" id="KW-0472">Membrane</keyword>
<feature type="transmembrane region" description="Helical" evidence="5">
    <location>
        <begin position="490"/>
        <end position="510"/>
    </location>
</feature>
<feature type="transmembrane region" description="Helical" evidence="5">
    <location>
        <begin position="149"/>
        <end position="171"/>
    </location>
</feature>
<dbReference type="InterPro" id="IPR036259">
    <property type="entry name" value="MFS_trans_sf"/>
</dbReference>
<feature type="transmembrane region" description="Helical" evidence="5">
    <location>
        <begin position="55"/>
        <end position="78"/>
    </location>
</feature>
<feature type="transmembrane region" description="Helical" evidence="5">
    <location>
        <begin position="348"/>
        <end position="375"/>
    </location>
</feature>
<proteinExistence type="predicted"/>
<keyword evidence="2 5" id="KW-0812">Transmembrane</keyword>
<dbReference type="Pfam" id="PF07690">
    <property type="entry name" value="MFS_1"/>
    <property type="match status" value="1"/>
</dbReference>
<feature type="transmembrane region" description="Helical" evidence="5">
    <location>
        <begin position="125"/>
        <end position="143"/>
    </location>
</feature>
<feature type="transmembrane region" description="Helical" evidence="5">
    <location>
        <begin position="183"/>
        <end position="202"/>
    </location>
</feature>
<gene>
    <name evidence="7" type="ORF">PAC_17705</name>
</gene>
<dbReference type="PROSITE" id="PS50850">
    <property type="entry name" value="MFS"/>
    <property type="match status" value="1"/>
</dbReference>
<feature type="transmembrane region" description="Helical" evidence="5">
    <location>
        <begin position="307"/>
        <end position="328"/>
    </location>
</feature>
<protein>
    <recommendedName>
        <fullName evidence="6">Major facilitator superfamily (MFS) profile domain-containing protein</fullName>
    </recommendedName>
</protein>
<dbReference type="Gene3D" id="1.20.1250.20">
    <property type="entry name" value="MFS general substrate transporter like domains"/>
    <property type="match status" value="1"/>
</dbReference>
<accession>A0A1L7XRX2</accession>
<comment type="subcellular location">
    <subcellularLocation>
        <location evidence="1">Membrane</location>
        <topology evidence="1">Multi-pass membrane protein</topology>
    </subcellularLocation>
</comment>
<dbReference type="EMBL" id="FJOG01000047">
    <property type="protein sequence ID" value="CZR67806.1"/>
    <property type="molecule type" value="Genomic_DNA"/>
</dbReference>
<feature type="transmembrane region" description="Helical" evidence="5">
    <location>
        <begin position="214"/>
        <end position="234"/>
    </location>
</feature>
<keyword evidence="3 5" id="KW-1133">Transmembrane helix</keyword>
<organism evidence="7 8">
    <name type="scientific">Phialocephala subalpina</name>
    <dbReference type="NCBI Taxonomy" id="576137"/>
    <lineage>
        <taxon>Eukaryota</taxon>
        <taxon>Fungi</taxon>
        <taxon>Dikarya</taxon>
        <taxon>Ascomycota</taxon>
        <taxon>Pezizomycotina</taxon>
        <taxon>Leotiomycetes</taxon>
        <taxon>Helotiales</taxon>
        <taxon>Mollisiaceae</taxon>
        <taxon>Phialocephala</taxon>
        <taxon>Phialocephala fortinii species complex</taxon>
    </lineage>
</organism>
<dbReference type="InterPro" id="IPR011701">
    <property type="entry name" value="MFS"/>
</dbReference>
<evidence type="ECO:0000256" key="2">
    <source>
        <dbReference type="ARBA" id="ARBA00022692"/>
    </source>
</evidence>